<feature type="region of interest" description="Disordered" evidence="4">
    <location>
        <begin position="716"/>
        <end position="740"/>
    </location>
</feature>
<feature type="repeat" description="PPR" evidence="3">
    <location>
        <begin position="498"/>
        <end position="532"/>
    </location>
</feature>
<dbReference type="InterPro" id="IPR011990">
    <property type="entry name" value="TPR-like_helical_dom_sf"/>
</dbReference>
<dbReference type="PANTHER" id="PTHR47859:SF1">
    <property type="entry name" value="PENTATRICOPEPTIDE REPEAT-CONTAINING PROTEIN"/>
    <property type="match status" value="1"/>
</dbReference>
<dbReference type="Proteomes" id="UP000251960">
    <property type="component" value="Chromosome 7"/>
</dbReference>
<evidence type="ECO:0000313" key="6">
    <source>
        <dbReference type="EMBL" id="PWZ14550.1"/>
    </source>
</evidence>
<dbReference type="EMBL" id="NCVQ01000008">
    <property type="protein sequence ID" value="PWZ14549.1"/>
    <property type="molecule type" value="Genomic_DNA"/>
</dbReference>
<dbReference type="InterPro" id="IPR002885">
    <property type="entry name" value="PPR_rpt"/>
</dbReference>
<keyword evidence="2" id="KW-0809">Transit peptide</keyword>
<dbReference type="PROSITE" id="PS51375">
    <property type="entry name" value="PPR"/>
    <property type="match status" value="2"/>
</dbReference>
<evidence type="ECO:0000313" key="5">
    <source>
        <dbReference type="EMBL" id="PWZ14549.1"/>
    </source>
</evidence>
<dbReference type="EMBL" id="NCVQ01000008">
    <property type="protein sequence ID" value="PWZ14550.1"/>
    <property type="molecule type" value="Genomic_DNA"/>
</dbReference>
<evidence type="ECO:0000256" key="1">
    <source>
        <dbReference type="ARBA" id="ARBA00022737"/>
    </source>
</evidence>
<evidence type="ECO:0000313" key="7">
    <source>
        <dbReference type="Proteomes" id="UP000251960"/>
    </source>
</evidence>
<accession>A0A3L6E174</accession>
<proteinExistence type="predicted"/>
<organism evidence="6">
    <name type="scientific">Zea mays</name>
    <name type="common">Maize</name>
    <dbReference type="NCBI Taxonomy" id="4577"/>
    <lineage>
        <taxon>Eukaryota</taxon>
        <taxon>Viridiplantae</taxon>
        <taxon>Streptophyta</taxon>
        <taxon>Embryophyta</taxon>
        <taxon>Tracheophyta</taxon>
        <taxon>Spermatophyta</taxon>
        <taxon>Magnoliopsida</taxon>
        <taxon>Liliopsida</taxon>
        <taxon>Poales</taxon>
        <taxon>Poaceae</taxon>
        <taxon>PACMAD clade</taxon>
        <taxon>Panicoideae</taxon>
        <taxon>Andropogonodae</taxon>
        <taxon>Andropogoneae</taxon>
        <taxon>Tripsacinae</taxon>
        <taxon>Zea</taxon>
    </lineage>
</organism>
<keyword evidence="1" id="KW-0677">Repeat</keyword>
<evidence type="ECO:0000256" key="4">
    <source>
        <dbReference type="SAM" id="MobiDB-lite"/>
    </source>
</evidence>
<name>A0A3L6E174_MAIZE</name>
<reference evidence="6 7" key="1">
    <citation type="journal article" date="2018" name="Nat. Genet.">
        <title>Extensive intraspecific gene order and gene structural variations between Mo17 and other maize genomes.</title>
        <authorList>
            <person name="Sun S."/>
            <person name="Zhou Y."/>
            <person name="Chen J."/>
            <person name="Shi J."/>
            <person name="Zhao H."/>
            <person name="Zhao H."/>
            <person name="Song W."/>
            <person name="Zhang M."/>
            <person name="Cui Y."/>
            <person name="Dong X."/>
            <person name="Liu H."/>
            <person name="Ma X."/>
            <person name="Jiao Y."/>
            <person name="Wang B."/>
            <person name="Wei X."/>
            <person name="Stein J.C."/>
            <person name="Glaubitz J.C."/>
            <person name="Lu F."/>
            <person name="Yu G."/>
            <person name="Liang C."/>
            <person name="Fengler K."/>
            <person name="Li B."/>
            <person name="Rafalski A."/>
            <person name="Schnable P.S."/>
            <person name="Ware D.H."/>
            <person name="Buckler E.S."/>
            <person name="Lai J."/>
        </authorList>
    </citation>
    <scope>NUCLEOTIDE SEQUENCE [LARGE SCALE GENOMIC DNA]</scope>
    <source>
        <strain evidence="7">cv. Missouri 17</strain>
        <tissue evidence="6">Seedling</tissue>
    </source>
</reference>
<accession>A0A3L6E0W6</accession>
<protein>
    <submittedName>
        <fullName evidence="5">Pentatricopeptide repeat-containing protein</fullName>
    </submittedName>
</protein>
<dbReference type="Pfam" id="PF13812">
    <property type="entry name" value="PPR_3"/>
    <property type="match status" value="3"/>
</dbReference>
<evidence type="ECO:0000256" key="3">
    <source>
        <dbReference type="PROSITE-ProRule" id="PRU00708"/>
    </source>
</evidence>
<sequence length="740" mass="83636">MQRILSRAARRCTNSSAAFNSPHAQANAASVHSEDAPTCSNMITENDDFTWKTSFVRPMQSEVVNALRRGDRQRASLILSNFHHTKESLTKEDFSYILEYCAEAPDPLFVMETLELMEEKAIGMSKSIYRYVIRALSRGGYAKEALHWLALLGEKENTHATTPIFNIFLNACGSRANLKDAENCLEILENLFLGKSEITYCELLKLCSGNNLSYKVVVDASVANTLKSAPSTVKQILRWAFNDVLHACVPFNNCQLAEHLFTEMQKLGLQPTSYTYDGFIKTVIAGKGIAYASIVINAMERRGIEPYSDTLAALSEGHSNSLQLDLAEEFLERISEIKPKHIGSFNALLSGCAIMNEPERAVRILAKMKHVNMKPTLRTYELLFSLFGNVNVPYEQGDVLSHVDVSKRISIIEMDMFNNGIQHSFVSMKNLIRAFGAEGMIEEMLRYLNIAENTLWNINPYQKSYLYSTALHALVDVKETHRAVKMFKIMRSCSLPTNISIYNTMIECCKWLPCFKSASALLSLMLRDGFNPTVVTFTSLLKVVLENDNFEGALDLLDICKIEGLQPGIQTFNTVLLRAYARGQIHVLEYILECIHRSKIQPDPSTLWYTFCAYEEHELYNTAIESLLVLSMRMISEDAGIPSEKRIVFEDLILSEEPDAEFRIIRAFQAGEEFLATALLNLRWCATMGATVSWSPEESLWAMRLAASYDANKRPHINPSDVPKSRGRNPLNRPYWEANR</sequence>
<comment type="caution">
    <text evidence="6">The sequence shown here is derived from an EMBL/GenBank/DDBJ whole genome shotgun (WGS) entry which is preliminary data.</text>
</comment>
<feature type="repeat" description="PPR" evidence="3">
    <location>
        <begin position="341"/>
        <end position="375"/>
    </location>
</feature>
<dbReference type="PANTHER" id="PTHR47859">
    <property type="entry name" value="PENTATRICOPEPTIDE REPEAT-CONTAINING PROTEIN"/>
    <property type="match status" value="1"/>
</dbReference>
<dbReference type="ExpressionAtlas" id="A0A3L6E174">
    <property type="expression patterns" value="baseline and differential"/>
</dbReference>
<dbReference type="Gene3D" id="1.25.40.10">
    <property type="entry name" value="Tetratricopeptide repeat domain"/>
    <property type="match status" value="4"/>
</dbReference>
<dbReference type="NCBIfam" id="TIGR00756">
    <property type="entry name" value="PPR"/>
    <property type="match status" value="1"/>
</dbReference>
<evidence type="ECO:0000256" key="2">
    <source>
        <dbReference type="ARBA" id="ARBA00022946"/>
    </source>
</evidence>
<dbReference type="AlphaFoldDB" id="A0A3L6E174"/>
<gene>
    <name evidence="6" type="ORF">Zm00014a_010883</name>
</gene>